<dbReference type="OrthoDB" id="6433031at2759"/>
<organism evidence="3 4">
    <name type="scientific">Trichonephila inaurata madagascariensis</name>
    <dbReference type="NCBI Taxonomy" id="2747483"/>
    <lineage>
        <taxon>Eukaryota</taxon>
        <taxon>Metazoa</taxon>
        <taxon>Ecdysozoa</taxon>
        <taxon>Arthropoda</taxon>
        <taxon>Chelicerata</taxon>
        <taxon>Arachnida</taxon>
        <taxon>Araneae</taxon>
        <taxon>Araneomorphae</taxon>
        <taxon>Entelegynae</taxon>
        <taxon>Araneoidea</taxon>
        <taxon>Nephilidae</taxon>
        <taxon>Trichonephila</taxon>
        <taxon>Trichonephila inaurata</taxon>
    </lineage>
</organism>
<sequence length="103" mass="10849">MLAGADGEEELSPYWDPADSAALSEECDCPPPPPPRFLIPPPPAPPSSPLCRGGGEAASLHFCQMEPVGAEFTQNAFPSLPIIAVCSSVFLVAVLVVSFLLWK</sequence>
<evidence type="ECO:0000313" key="3">
    <source>
        <dbReference type="EMBL" id="GFS57885.1"/>
    </source>
</evidence>
<protein>
    <submittedName>
        <fullName evidence="3">Uncharacterized protein</fullName>
    </submittedName>
</protein>
<dbReference type="AlphaFoldDB" id="A0A8X6IRU3"/>
<feature type="transmembrane region" description="Helical" evidence="2">
    <location>
        <begin position="82"/>
        <end position="102"/>
    </location>
</feature>
<proteinExistence type="predicted"/>
<gene>
    <name evidence="3" type="primary">AVEN_96097_1</name>
    <name evidence="3" type="ORF">TNIN_275131</name>
</gene>
<comment type="caution">
    <text evidence="3">The sequence shown here is derived from an EMBL/GenBank/DDBJ whole genome shotgun (WGS) entry which is preliminary data.</text>
</comment>
<keyword evidence="2" id="KW-1133">Transmembrane helix</keyword>
<dbReference type="EMBL" id="BMAV01027293">
    <property type="protein sequence ID" value="GFS57885.1"/>
    <property type="molecule type" value="Genomic_DNA"/>
</dbReference>
<evidence type="ECO:0000256" key="1">
    <source>
        <dbReference type="SAM" id="MobiDB-lite"/>
    </source>
</evidence>
<reference evidence="3" key="1">
    <citation type="submission" date="2020-08" db="EMBL/GenBank/DDBJ databases">
        <title>Multicomponent nature underlies the extraordinary mechanical properties of spider dragline silk.</title>
        <authorList>
            <person name="Kono N."/>
            <person name="Nakamura H."/>
            <person name="Mori M."/>
            <person name="Yoshida Y."/>
            <person name="Ohtoshi R."/>
            <person name="Malay A.D."/>
            <person name="Moran D.A.P."/>
            <person name="Tomita M."/>
            <person name="Numata K."/>
            <person name="Arakawa K."/>
        </authorList>
    </citation>
    <scope>NUCLEOTIDE SEQUENCE</scope>
</reference>
<accession>A0A8X6IRU3</accession>
<feature type="compositionally biased region" description="Pro residues" evidence="1">
    <location>
        <begin position="29"/>
        <end position="48"/>
    </location>
</feature>
<evidence type="ECO:0000256" key="2">
    <source>
        <dbReference type="SAM" id="Phobius"/>
    </source>
</evidence>
<dbReference type="Proteomes" id="UP000886998">
    <property type="component" value="Unassembled WGS sequence"/>
</dbReference>
<keyword evidence="2" id="KW-0472">Membrane</keyword>
<evidence type="ECO:0000313" key="4">
    <source>
        <dbReference type="Proteomes" id="UP000886998"/>
    </source>
</evidence>
<keyword evidence="4" id="KW-1185">Reference proteome</keyword>
<keyword evidence="2" id="KW-0812">Transmembrane</keyword>
<feature type="region of interest" description="Disordered" evidence="1">
    <location>
        <begin position="22"/>
        <end position="52"/>
    </location>
</feature>
<name>A0A8X6IRU3_9ARAC</name>